<dbReference type="InterPro" id="IPR000109">
    <property type="entry name" value="POT_fam"/>
</dbReference>
<dbReference type="Gene3D" id="1.20.1250.20">
    <property type="entry name" value="MFS general substrate transporter like domains"/>
    <property type="match status" value="2"/>
</dbReference>
<keyword evidence="6 7" id="KW-0472">Membrane</keyword>
<evidence type="ECO:0000256" key="3">
    <source>
        <dbReference type="ARBA" id="ARBA00022692"/>
    </source>
</evidence>
<comment type="similarity">
    <text evidence="2">Belongs to the major facilitator superfamily. Proton-dependent oligopeptide transporter (POT/PTR) (TC 2.A.17) family.</text>
</comment>
<dbReference type="PANTHER" id="PTHR11654">
    <property type="entry name" value="OLIGOPEPTIDE TRANSPORTER-RELATED"/>
    <property type="match status" value="1"/>
</dbReference>
<protein>
    <submittedName>
        <fullName evidence="9">C-type lectin domain-containing protein</fullName>
    </submittedName>
</protein>
<keyword evidence="4" id="KW-0653">Protein transport</keyword>
<dbReference type="WBParaSite" id="Pan_g15494.t1">
    <property type="protein sequence ID" value="Pan_g15494.t1"/>
    <property type="gene ID" value="Pan_g15494"/>
</dbReference>
<dbReference type="GO" id="GO:0015833">
    <property type="term" value="P:peptide transport"/>
    <property type="evidence" value="ECO:0007669"/>
    <property type="project" value="UniProtKB-KW"/>
</dbReference>
<dbReference type="Proteomes" id="UP000492821">
    <property type="component" value="Unassembled WGS sequence"/>
</dbReference>
<comment type="subcellular location">
    <subcellularLocation>
        <location evidence="1">Membrane</location>
        <topology evidence="1">Multi-pass membrane protein</topology>
    </subcellularLocation>
</comment>
<keyword evidence="5 7" id="KW-1133">Transmembrane helix</keyword>
<feature type="transmembrane region" description="Helical" evidence="7">
    <location>
        <begin position="608"/>
        <end position="630"/>
    </location>
</feature>
<feature type="transmembrane region" description="Helical" evidence="7">
    <location>
        <begin position="229"/>
        <end position="250"/>
    </location>
</feature>
<keyword evidence="8" id="KW-1185">Reference proteome</keyword>
<evidence type="ECO:0000256" key="5">
    <source>
        <dbReference type="ARBA" id="ARBA00022989"/>
    </source>
</evidence>
<dbReference type="AlphaFoldDB" id="A0A7E4V1M8"/>
<name>A0A7E4V1M8_PANRE</name>
<organism evidence="8 9">
    <name type="scientific">Panagrellus redivivus</name>
    <name type="common">Microworm</name>
    <dbReference type="NCBI Taxonomy" id="6233"/>
    <lineage>
        <taxon>Eukaryota</taxon>
        <taxon>Metazoa</taxon>
        <taxon>Ecdysozoa</taxon>
        <taxon>Nematoda</taxon>
        <taxon>Chromadorea</taxon>
        <taxon>Rhabditida</taxon>
        <taxon>Tylenchina</taxon>
        <taxon>Panagrolaimomorpha</taxon>
        <taxon>Panagrolaimoidea</taxon>
        <taxon>Panagrolaimidae</taxon>
        <taxon>Panagrellus</taxon>
    </lineage>
</organism>
<feature type="transmembrane region" description="Helical" evidence="7">
    <location>
        <begin position="544"/>
        <end position="564"/>
    </location>
</feature>
<keyword evidence="4" id="KW-0571">Peptide transport</keyword>
<evidence type="ECO:0000256" key="7">
    <source>
        <dbReference type="SAM" id="Phobius"/>
    </source>
</evidence>
<dbReference type="GO" id="GO:0022857">
    <property type="term" value="F:transmembrane transporter activity"/>
    <property type="evidence" value="ECO:0007669"/>
    <property type="project" value="InterPro"/>
</dbReference>
<evidence type="ECO:0000313" key="9">
    <source>
        <dbReference type="WBParaSite" id="Pan_g15494.t1"/>
    </source>
</evidence>
<feature type="transmembrane region" description="Helical" evidence="7">
    <location>
        <begin position="197"/>
        <end position="217"/>
    </location>
</feature>
<feature type="transmembrane region" description="Helical" evidence="7">
    <location>
        <begin position="53"/>
        <end position="73"/>
    </location>
</feature>
<proteinExistence type="inferred from homology"/>
<dbReference type="GO" id="GO:0016020">
    <property type="term" value="C:membrane"/>
    <property type="evidence" value="ECO:0007669"/>
    <property type="project" value="UniProtKB-SubCell"/>
</dbReference>
<reference evidence="8" key="1">
    <citation type="journal article" date="2013" name="Genetics">
        <title>The draft genome and transcriptome of Panagrellus redivivus are shaped by the harsh demands of a free-living lifestyle.</title>
        <authorList>
            <person name="Srinivasan J."/>
            <person name="Dillman A.R."/>
            <person name="Macchietto M.G."/>
            <person name="Heikkinen L."/>
            <person name="Lakso M."/>
            <person name="Fracchia K.M."/>
            <person name="Antoshechkin I."/>
            <person name="Mortazavi A."/>
            <person name="Wong G."/>
            <person name="Sternberg P.W."/>
        </authorList>
    </citation>
    <scope>NUCLEOTIDE SEQUENCE [LARGE SCALE GENOMIC DNA]</scope>
    <source>
        <strain evidence="8">MT8872</strain>
    </source>
</reference>
<evidence type="ECO:0000256" key="4">
    <source>
        <dbReference type="ARBA" id="ARBA00022856"/>
    </source>
</evidence>
<keyword evidence="4" id="KW-0813">Transport</keyword>
<keyword evidence="3 7" id="KW-0812">Transmembrane</keyword>
<reference evidence="9" key="2">
    <citation type="submission" date="2020-10" db="UniProtKB">
        <authorList>
            <consortium name="WormBaseParasite"/>
        </authorList>
    </citation>
    <scope>IDENTIFICATION</scope>
</reference>
<feature type="transmembrane region" description="Helical" evidence="7">
    <location>
        <begin position="148"/>
        <end position="165"/>
    </location>
</feature>
<sequence>MHTSVTVSRLTLTTVCGLLADDDIAYVTALDVLSEEMYPCLGQDNCYPLAFGVPAVLMIVATVLFVAGGFAYVKKPPQENVIFRVVSVVKTALKNKWNRRTESRNHWLEHYLDTHDCKMDTKCVELQESSKDVTACAETKFISDIRSLIRVIIMMAPVPFFWALYDQQSSVWMIQAVSMDVRITKGFKLLPDQMNSVNAILIMVFIPLFQFIIYPVCRKIVKLTDLRKMAVGGMMAAVAFIVAGFVQLGVNQTLPNEPPKGHAYVSFINAYSTNCNVIFTIGENSRTLGPNSALVDDKITNRRELLAIPLGDYSVKMTFLGECLGVQNSNHSLTVRLSENNVYYIAATPEGAFYSETDTKKPTSGRGESKLRLTLLTPCSQIQNATVRSWGCSTGNDDVNTYFGRIAICGYNPQAIDHPCDPRDKSNYHYYAWKTPESDFNRQRYQQFNGANFVEANGTAFEFTEVNEGRYRAYYVNYLHADSDRTPAKEEIEVYPIPDIDFEVKDVGGVYALTAAQNGRNSQQNVFNIWTIVPPNHCSIMLQIPQYVILTASEILFTITGLEFCYSQAAPSMKSVVQAIWLLTVAVGDLIIIVITEADFTSNVATSLFAYAAAMIVVMVVFILLSIFYYDYVDYTSTTSPVPTSPATSGHRSEIYDNISRISEKQL</sequence>
<evidence type="ECO:0000256" key="2">
    <source>
        <dbReference type="ARBA" id="ARBA00005982"/>
    </source>
</evidence>
<dbReference type="InterPro" id="IPR036259">
    <property type="entry name" value="MFS_trans_sf"/>
</dbReference>
<evidence type="ECO:0000256" key="1">
    <source>
        <dbReference type="ARBA" id="ARBA00004141"/>
    </source>
</evidence>
<evidence type="ECO:0000256" key="6">
    <source>
        <dbReference type="ARBA" id="ARBA00023136"/>
    </source>
</evidence>
<evidence type="ECO:0000313" key="8">
    <source>
        <dbReference type="Proteomes" id="UP000492821"/>
    </source>
</evidence>
<dbReference type="Pfam" id="PF00854">
    <property type="entry name" value="PTR2"/>
    <property type="match status" value="2"/>
</dbReference>
<feature type="transmembrane region" description="Helical" evidence="7">
    <location>
        <begin position="576"/>
        <end position="596"/>
    </location>
</feature>
<accession>A0A7E4V1M8</accession>